<reference evidence="1" key="2">
    <citation type="submission" date="2022-02" db="EMBL/GenBank/DDBJ databases">
        <authorList>
            <person name="Elcheninov A.G."/>
            <person name="Sorokin D.Y."/>
            <person name="Kublanov I.V."/>
        </authorList>
    </citation>
    <scope>NUCLEOTIDE SEQUENCE</scope>
    <source>
        <strain evidence="1">AArc-St2</strain>
    </source>
</reference>
<evidence type="ECO:0000313" key="1">
    <source>
        <dbReference type="EMBL" id="MCL9816125.1"/>
    </source>
</evidence>
<dbReference type="EMBL" id="JAKRVX010000001">
    <property type="protein sequence ID" value="MCL9816125.1"/>
    <property type="molecule type" value="Genomic_DNA"/>
</dbReference>
<name>A0AAE3FWD5_9EURY</name>
<dbReference type="InterPro" id="IPR055542">
    <property type="entry name" value="DUF7118"/>
</dbReference>
<keyword evidence="2" id="KW-1185">Reference proteome</keyword>
<protein>
    <submittedName>
        <fullName evidence="1">Uncharacterized protein</fullName>
    </submittedName>
</protein>
<sequence length="383" mass="43304">MSTEHANGSIPTGVEARNALTEATATVDAVQAEIDEHGEERVVATADAYRRAIRLLDQYEETATGTGDFKSYLQFQSSFLDFVSELSEEIPAYEGFSNASDRMDKRRLSQKDFDYARDEVAPARTFVELLEQRSEAIDAYRTARSGAKTRLKELRSAEKEYARLTDLTDYNLDVPIDELKEPIEAYNNAVTDAFTQFKTNENARKLFNFIQATKSFPLVNFEQPPPELIEYIQTEDAGEKPLPKLLDLVDYSSSKLDHYVSDPGALRTNVAVHRTFLDRITAEPLTIEWPPAEANELQFRLKELSSVTRKLGDESLEGYLRTLRRLTNNPDFTTLRDAAAAKEELDDETLSRIVSGEIVDDYEAIVSAIESLELTLEETKRDV</sequence>
<gene>
    <name evidence="1" type="ORF">AArcSt2_04130</name>
</gene>
<dbReference type="RefSeq" id="WP_250583078.1">
    <property type="nucleotide sequence ID" value="NZ_JAKRVX010000001.1"/>
</dbReference>
<dbReference type="Pfam" id="PF23432">
    <property type="entry name" value="DUF7118"/>
    <property type="match status" value="1"/>
</dbReference>
<comment type="caution">
    <text evidence="1">The sequence shown here is derived from an EMBL/GenBank/DDBJ whole genome shotgun (WGS) entry which is preliminary data.</text>
</comment>
<organism evidence="1 2">
    <name type="scientific">Natronocalculus amylovorans</name>
    <dbReference type="NCBI Taxonomy" id="2917812"/>
    <lineage>
        <taxon>Archaea</taxon>
        <taxon>Methanobacteriati</taxon>
        <taxon>Methanobacteriota</taxon>
        <taxon>Stenosarchaea group</taxon>
        <taxon>Halobacteria</taxon>
        <taxon>Halobacteriales</taxon>
        <taxon>Haloferacaceae</taxon>
        <taxon>Natronocalculus</taxon>
    </lineage>
</organism>
<dbReference type="Proteomes" id="UP001203207">
    <property type="component" value="Unassembled WGS sequence"/>
</dbReference>
<accession>A0AAE3FWD5</accession>
<reference evidence="1" key="1">
    <citation type="journal article" date="2022" name="Syst. Appl. Microbiol.">
        <title>Natronocalculus amylovorans gen. nov., sp. nov., and Natranaeroarchaeum aerophilus sp. nov., dominant culturable amylolytic natronoarchaea from hypersaline soda lakes in southwestern Siberia.</title>
        <authorList>
            <person name="Sorokin D.Y."/>
            <person name="Elcheninov A.G."/>
            <person name="Khizhniak T.V."/>
            <person name="Koenen M."/>
            <person name="Bale N.J."/>
            <person name="Damste J.S.S."/>
            <person name="Kublanov I.V."/>
        </authorList>
    </citation>
    <scope>NUCLEOTIDE SEQUENCE</scope>
    <source>
        <strain evidence="1">AArc-St2</strain>
    </source>
</reference>
<proteinExistence type="predicted"/>
<dbReference type="AlphaFoldDB" id="A0AAE3FWD5"/>
<evidence type="ECO:0000313" key="2">
    <source>
        <dbReference type="Proteomes" id="UP001203207"/>
    </source>
</evidence>